<accession>A0A075M090</accession>
<proteinExistence type="predicted"/>
<keyword evidence="2" id="KW-1185">Reference proteome</keyword>
<sequence length="175" mass="20388">MFEMTEREMENFLSSTQDYAKTTIMLIFENESQIVAPGYRTETGIKVDPTFVSNILKDVEAAVTMTITHMAYDYADFQKDYRDTVGDTEHEIVDKLRDKYEGHLMSQFINYGIVFSSDVIDIVLDELILELPFLYSAAVYEDIDDSDVFLDDRLYAYEALLEKVDQRFDEELDDE</sequence>
<dbReference type="EMBL" id="KJ489402">
    <property type="protein sequence ID" value="AIF71935.1"/>
    <property type="molecule type" value="Genomic_DNA"/>
</dbReference>
<dbReference type="InterPro" id="IPR055822">
    <property type="entry name" value="DUF7398"/>
</dbReference>
<evidence type="ECO:0000313" key="2">
    <source>
        <dbReference type="Proteomes" id="UP000028561"/>
    </source>
</evidence>
<dbReference type="KEGG" id="vg:20283046"/>
<name>A0A075M090_9CAUD</name>
<reference evidence="1 2" key="2">
    <citation type="journal article" date="2016" name="Virology (Lond)">
        <title>Genomic characterization and comparison of seven Myoviridae bacteriophage infecting Bacillus thuringiensis.</title>
        <authorList>
            <person name="Sauder A.B."/>
            <person name="Quinn M.R."/>
            <person name="Brouillette A."/>
            <person name="Caruso S."/>
            <person name="Cresawn S."/>
            <person name="Erill I."/>
            <person name="Lewis L."/>
            <person name="Loesser-Casey K."/>
            <person name="Pate M."/>
            <person name="Scott C."/>
            <person name="Stockwell S."/>
            <person name="Temple L."/>
        </authorList>
    </citation>
    <scope>NUCLEOTIDE SEQUENCE [LARGE SCALE GENOMIC DNA]</scope>
</reference>
<evidence type="ECO:0000313" key="1">
    <source>
        <dbReference type="EMBL" id="AIF71935.1"/>
    </source>
</evidence>
<reference evidence="2" key="1">
    <citation type="submission" date="2014-09" db="EMBL/GenBank/DDBJ databases">
        <title>Genomic characterization and comparison of seven Myoviridae bacteriophage infecting Bacillus thuringiensis.</title>
        <authorList>
            <person name="Sauder A.B."/>
            <person name="McKenzie Q.R."/>
            <person name="Temple L.M."/>
            <person name="Alexis B.K."/>
            <person name="Al-Atrache Z."/>
            <person name="Lewis L.O."/>
            <person name="Loesser-Casey K.E."/>
            <person name="Mitchell K.J."/>
        </authorList>
    </citation>
    <scope>NUCLEOTIDE SEQUENCE [LARGE SCALE GENOMIC DNA]</scope>
</reference>
<protein>
    <submittedName>
        <fullName evidence="1">Uncharacterized protein</fullName>
    </submittedName>
</protein>
<dbReference type="RefSeq" id="YP_009055824.1">
    <property type="nucleotide sequence ID" value="NC_024788.1"/>
</dbReference>
<organism evidence="1 2">
    <name type="scientific">Bacillus phage Riley</name>
    <dbReference type="NCBI Taxonomy" id="1486662"/>
    <lineage>
        <taxon>Viruses</taxon>
        <taxon>Duplodnaviria</taxon>
        <taxon>Heunggongvirae</taxon>
        <taxon>Uroviricota</taxon>
        <taxon>Caudoviricetes</taxon>
        <taxon>Herelleviridae</taxon>
        <taxon>Bastillevirinae</taxon>
        <taxon>Bequatrovirus</taxon>
        <taxon>Bequatrovirus riley</taxon>
    </lineage>
</organism>
<dbReference type="GeneID" id="20283046"/>
<dbReference type="Pfam" id="PF24131">
    <property type="entry name" value="DUF7398"/>
    <property type="match status" value="1"/>
</dbReference>
<dbReference type="Proteomes" id="UP000028561">
    <property type="component" value="Segment"/>
</dbReference>